<evidence type="ECO:0000313" key="2">
    <source>
        <dbReference type="EMBL" id="ATS94076.1"/>
    </source>
</evidence>
<name>A0A2D2W701_9CAUD</name>
<gene>
    <name evidence="2" type="ORF">P13BB106kb_p092</name>
</gene>
<dbReference type="InterPro" id="IPR001357">
    <property type="entry name" value="BRCT_dom"/>
</dbReference>
<evidence type="ECO:0000313" key="3">
    <source>
        <dbReference type="Proteomes" id="UP000240663"/>
    </source>
</evidence>
<keyword evidence="2" id="KW-0436">Ligase</keyword>
<dbReference type="SUPFAM" id="SSF52113">
    <property type="entry name" value="BRCT domain"/>
    <property type="match status" value="1"/>
</dbReference>
<reference evidence="2 3" key="1">
    <citation type="submission" date="2017-09" db="EMBL/GenBank/DDBJ databases">
        <title>Complete genome sequence of bacteriophage (DU_PP_V) infecting Pectobacterium spp.</title>
        <authorList>
            <person name="Park T.-H."/>
        </authorList>
    </citation>
    <scope>NUCLEOTIDE SEQUENCE [LARGE SCALE GENOMIC DNA]</scope>
</reference>
<feature type="domain" description="BRCT" evidence="1">
    <location>
        <begin position="173"/>
        <end position="244"/>
    </location>
</feature>
<dbReference type="Pfam" id="PF00533">
    <property type="entry name" value="BRCT"/>
    <property type="match status" value="1"/>
</dbReference>
<keyword evidence="3" id="KW-1185">Reference proteome</keyword>
<dbReference type="InterPro" id="IPR010994">
    <property type="entry name" value="RuvA_2-like"/>
</dbReference>
<dbReference type="Proteomes" id="UP000240663">
    <property type="component" value="Segment"/>
</dbReference>
<dbReference type="Gene3D" id="1.10.150.20">
    <property type="entry name" value="5' to 3' exonuclease, C-terminal subdomain"/>
    <property type="match status" value="1"/>
</dbReference>
<evidence type="ECO:0000259" key="1">
    <source>
        <dbReference type="Pfam" id="PF00533"/>
    </source>
</evidence>
<protein>
    <submittedName>
        <fullName evidence="2">Putative NAD-dependent DNA ligase subunit B</fullName>
    </submittedName>
</protein>
<dbReference type="EMBL" id="MF979564">
    <property type="protein sequence ID" value="ATS94076.1"/>
    <property type="molecule type" value="Genomic_DNA"/>
</dbReference>
<accession>A0A2D2W701</accession>
<dbReference type="Gene3D" id="3.40.50.10190">
    <property type="entry name" value="BRCT domain"/>
    <property type="match status" value="1"/>
</dbReference>
<dbReference type="InterPro" id="IPR036420">
    <property type="entry name" value="BRCT_dom_sf"/>
</dbReference>
<sequence length="249" mass="27383">MKIEIPSHCPSCGEPLELVNSQLFCRNKAECPAQSSKLLEQFCSKLKLKGFGPKTLEKLEISSIPELWNLSKKDLTNALGDKVGTKLATELDTKLKCPLLFQDLLGALGIPSLGEVAARKLAEKYNSFKGIQAEGKLGEHLNNWLDSTVGKDVIALPWKFISKKDKRLPQPLGVEVCITGVLSAFSNRAKAIEYLTGLGFTVKASVSKSVKYLICEDENRVNSSSYQKAKQNGIEILSIKQLLEKTCLN</sequence>
<dbReference type="GO" id="GO:0016874">
    <property type="term" value="F:ligase activity"/>
    <property type="evidence" value="ECO:0007669"/>
    <property type="project" value="UniProtKB-KW"/>
</dbReference>
<organism evidence="2 3">
    <name type="scientific">Pectobacterium phage DU_PP_V</name>
    <dbReference type="NCBI Taxonomy" id="2041492"/>
    <lineage>
        <taxon>Viruses</taxon>
        <taxon>Duplodnaviria</taxon>
        <taxon>Heunggongvirae</taxon>
        <taxon>Uroviricota</taxon>
        <taxon>Caudoviricetes</taxon>
        <taxon>Demerecviridae</taxon>
        <taxon>Mccorquodalevirinae</taxon>
        <taxon>Hongcheonvirus</taxon>
        <taxon>Hongcheonvirus DUPPV</taxon>
    </lineage>
</organism>
<dbReference type="SUPFAM" id="SSF47781">
    <property type="entry name" value="RuvA domain 2-like"/>
    <property type="match status" value="1"/>
</dbReference>
<proteinExistence type="predicted"/>